<accession>A0A919JJR6</accession>
<organism evidence="2 3">
    <name type="scientific">Actinoplanes nipponensis</name>
    <dbReference type="NCBI Taxonomy" id="135950"/>
    <lineage>
        <taxon>Bacteria</taxon>
        <taxon>Bacillati</taxon>
        <taxon>Actinomycetota</taxon>
        <taxon>Actinomycetes</taxon>
        <taxon>Micromonosporales</taxon>
        <taxon>Micromonosporaceae</taxon>
        <taxon>Actinoplanes</taxon>
    </lineage>
</organism>
<proteinExistence type="predicted"/>
<dbReference type="EMBL" id="BOMQ01000049">
    <property type="protein sequence ID" value="GIE50461.1"/>
    <property type="molecule type" value="Genomic_DNA"/>
</dbReference>
<name>A0A919JJR6_9ACTN</name>
<dbReference type="AlphaFoldDB" id="A0A919JJR6"/>
<dbReference type="NCBIfam" id="NF046120">
    <property type="entry name" value="lipo_SCO0607"/>
    <property type="match status" value="1"/>
</dbReference>
<feature type="region of interest" description="Disordered" evidence="1">
    <location>
        <begin position="84"/>
        <end position="106"/>
    </location>
</feature>
<gene>
    <name evidence="2" type="ORF">Ani05nite_39950</name>
</gene>
<reference evidence="2" key="1">
    <citation type="submission" date="2021-01" db="EMBL/GenBank/DDBJ databases">
        <title>Whole genome shotgun sequence of Actinoplanes nipponensis NBRC 14063.</title>
        <authorList>
            <person name="Komaki H."/>
            <person name="Tamura T."/>
        </authorList>
    </citation>
    <scope>NUCLEOTIDE SEQUENCE</scope>
    <source>
        <strain evidence="2">NBRC 14063</strain>
    </source>
</reference>
<sequence length="106" mass="11307">MRRRTVAVLTAAGVAGILLAGGCGYEEKICSSGEYPVKAVRSLTGATCVPDGEEPPDGYVRFPEGKVPKVVNDDWDRYWEEHMLDENGRELSGPPVPSSGGARSPS</sequence>
<keyword evidence="3" id="KW-1185">Reference proteome</keyword>
<dbReference type="PROSITE" id="PS51257">
    <property type="entry name" value="PROKAR_LIPOPROTEIN"/>
    <property type="match status" value="1"/>
</dbReference>
<evidence type="ECO:0000313" key="2">
    <source>
        <dbReference type="EMBL" id="GIE50461.1"/>
    </source>
</evidence>
<protein>
    <submittedName>
        <fullName evidence="2">Lipoprotein</fullName>
    </submittedName>
</protein>
<comment type="caution">
    <text evidence="2">The sequence shown here is derived from an EMBL/GenBank/DDBJ whole genome shotgun (WGS) entry which is preliminary data.</text>
</comment>
<keyword evidence="2" id="KW-0449">Lipoprotein</keyword>
<evidence type="ECO:0000313" key="3">
    <source>
        <dbReference type="Proteomes" id="UP000647172"/>
    </source>
</evidence>
<dbReference type="Proteomes" id="UP000647172">
    <property type="component" value="Unassembled WGS sequence"/>
</dbReference>
<evidence type="ECO:0000256" key="1">
    <source>
        <dbReference type="SAM" id="MobiDB-lite"/>
    </source>
</evidence>
<dbReference type="InterPro" id="IPR058119">
    <property type="entry name" value="SCO0607-like"/>
</dbReference>